<gene>
    <name evidence="3" type="ORF">FOXB_01971</name>
</gene>
<dbReference type="AlphaFoldDB" id="F9F6E6"/>
<dbReference type="InterPro" id="IPR036864">
    <property type="entry name" value="Zn2-C6_fun-type_DNA-bd_sf"/>
</dbReference>
<feature type="compositionally biased region" description="Basic and acidic residues" evidence="2">
    <location>
        <begin position="118"/>
        <end position="133"/>
    </location>
</feature>
<accession>F9F6E6</accession>
<evidence type="ECO:0000256" key="1">
    <source>
        <dbReference type="ARBA" id="ARBA00023242"/>
    </source>
</evidence>
<evidence type="ECO:0008006" key="4">
    <source>
        <dbReference type="Google" id="ProtNLM"/>
    </source>
</evidence>
<sequence length="758" mass="83855">SKAVEGTIFVNVFPKAQRADEPSVLAESSPNLPSSERVRLSPSAIHSPKSLQQDSQNQTAGMELSKQHSSPVAHNGPTESPSERRRIVTIKVPQRNNGNAGSKDRIASQQEKAPPRTNELDTLSREPMKESTTDKLTGITTYGTTPGTGHTISSPPTSSHLGQKVGVIKQRRLADIQPKCEPMCLPPRIGRPDMSWSPDYLPVCNYQQGLGAYENYIQRAPFSEATGGSASHHPHYLSYEQCPPQGIIGNAEQPLNLQRYLKHHETPVSDGAKEVDNDSLVYGADTQCIPVKVIFFPSCQRCRVLGKDCNGETPCDNCTSIGKGCKYNIERAVEGRGMEKRRFFKACNQCLDSNISCNGDGKYPCGGCIGGKKKCIYSVEAMIDADLAMENIALLSRRVKELELATQRGLIAFISKSCSGVRRGIAKFYGGISKAPRYGKKKRQLWRKYDVMYKAQTARFDWPGDNIKKQAATDMSQSRVSRSLYRCGRASGLRLSDGAPTVVASQGWLRSGKKLLHERSGQSRLNLVSISTSFEHLVSQSWFQTPSRAIIITFSLSYGPANSTRRAKQSPNVQKMEGHSELPSELTPRILEFIQNELAACQQLQTSYEKTIIPQLGELPLTRNWASGQKTGGDSLLPSERNPLLIALFKKWLIKFHQLQSSKEAPLHPSTSGPHNPSTIEMENTHLQNQTEFLLEPFELYGARFSQHLVDKWYQSNEVISTQSNDIRVTEKAVDSEGEVTQSLFTLLIGLSGNGRNS</sequence>
<dbReference type="CDD" id="cd00067">
    <property type="entry name" value="GAL4"/>
    <property type="match status" value="2"/>
</dbReference>
<comment type="caution">
    <text evidence="3">The sequence shown here is derived from an EMBL/GenBank/DDBJ whole genome shotgun (WGS) entry which is preliminary data.</text>
</comment>
<reference evidence="3" key="1">
    <citation type="journal article" date="2012" name="Mol. Plant Microbe Interact.">
        <title>A highly conserved effector in Fusarium oxysporum is required for full virulence on Arabidopsis.</title>
        <authorList>
            <person name="Thatcher L.F."/>
            <person name="Gardiner D.M."/>
            <person name="Kazan K."/>
            <person name="Manners J."/>
        </authorList>
    </citation>
    <scope>NUCLEOTIDE SEQUENCE [LARGE SCALE GENOMIC DNA]</scope>
    <source>
        <strain evidence="3">Fo5176</strain>
    </source>
</reference>
<dbReference type="GO" id="GO:0008270">
    <property type="term" value="F:zinc ion binding"/>
    <property type="evidence" value="ECO:0007669"/>
    <property type="project" value="InterPro"/>
</dbReference>
<dbReference type="SUPFAM" id="SSF57701">
    <property type="entry name" value="Zn2/Cys6 DNA-binding domain"/>
    <property type="match status" value="1"/>
</dbReference>
<feature type="region of interest" description="Disordered" evidence="2">
    <location>
        <begin position="18"/>
        <end position="161"/>
    </location>
</feature>
<protein>
    <recommendedName>
        <fullName evidence="4">Zn(2)-C6 fungal-type domain-containing protein</fullName>
    </recommendedName>
</protein>
<feature type="compositionally biased region" description="Polar residues" evidence="2">
    <location>
        <begin position="67"/>
        <end position="80"/>
    </location>
</feature>
<dbReference type="InterPro" id="IPR001138">
    <property type="entry name" value="Zn2Cys6_DnaBD"/>
</dbReference>
<keyword evidence="1" id="KW-0539">Nucleus</keyword>
<feature type="compositionally biased region" description="Low complexity" evidence="2">
    <location>
        <begin position="134"/>
        <end position="151"/>
    </location>
</feature>
<dbReference type="OrthoDB" id="10405137at2759"/>
<evidence type="ECO:0000256" key="2">
    <source>
        <dbReference type="SAM" id="MobiDB-lite"/>
    </source>
</evidence>
<feature type="non-terminal residue" evidence="3">
    <location>
        <position position="1"/>
    </location>
</feature>
<evidence type="ECO:0000313" key="3">
    <source>
        <dbReference type="EMBL" id="EGU87507.1"/>
    </source>
</evidence>
<feature type="compositionally biased region" description="Polar residues" evidence="2">
    <location>
        <begin position="49"/>
        <end position="60"/>
    </location>
</feature>
<name>F9F6E6_FUSOF</name>
<feature type="compositionally biased region" description="Polar residues" evidence="2">
    <location>
        <begin position="152"/>
        <end position="161"/>
    </location>
</feature>
<proteinExistence type="predicted"/>
<dbReference type="GO" id="GO:0000981">
    <property type="term" value="F:DNA-binding transcription factor activity, RNA polymerase II-specific"/>
    <property type="evidence" value="ECO:0007669"/>
    <property type="project" value="InterPro"/>
</dbReference>
<dbReference type="EMBL" id="AFQF01000661">
    <property type="protein sequence ID" value="EGU87507.1"/>
    <property type="molecule type" value="Genomic_DNA"/>
</dbReference>
<organism evidence="3">
    <name type="scientific">Fusarium oxysporum (strain Fo5176)</name>
    <name type="common">Fusarium vascular wilt</name>
    <dbReference type="NCBI Taxonomy" id="660025"/>
    <lineage>
        <taxon>Eukaryota</taxon>
        <taxon>Fungi</taxon>
        <taxon>Dikarya</taxon>
        <taxon>Ascomycota</taxon>
        <taxon>Pezizomycotina</taxon>
        <taxon>Sordariomycetes</taxon>
        <taxon>Hypocreomycetidae</taxon>
        <taxon>Hypocreales</taxon>
        <taxon>Nectriaceae</taxon>
        <taxon>Fusarium</taxon>
        <taxon>Fusarium oxysporum species complex</taxon>
    </lineage>
</organism>